<name>A0A565BHD7_9BRAS</name>
<organism evidence="2 3">
    <name type="scientific">Arabis nemorensis</name>
    <dbReference type="NCBI Taxonomy" id="586526"/>
    <lineage>
        <taxon>Eukaryota</taxon>
        <taxon>Viridiplantae</taxon>
        <taxon>Streptophyta</taxon>
        <taxon>Embryophyta</taxon>
        <taxon>Tracheophyta</taxon>
        <taxon>Spermatophyta</taxon>
        <taxon>Magnoliopsida</taxon>
        <taxon>eudicotyledons</taxon>
        <taxon>Gunneridae</taxon>
        <taxon>Pentapetalae</taxon>
        <taxon>rosids</taxon>
        <taxon>malvids</taxon>
        <taxon>Brassicales</taxon>
        <taxon>Brassicaceae</taxon>
        <taxon>Arabideae</taxon>
        <taxon>Arabis</taxon>
    </lineage>
</organism>
<sequence length="203" mass="23884">MRDSVEKLEKVRLQYRNGDCRTSTSRRSITTDVIPIAIRLARGERIALAPAVLAVNMKSLFKLVQVWIWERFSNTRPNVREIPKGEPRISRWDSLQQRSYKNEMFSFDGFDWRPYTKPLKNWNPLRVSQLAGNGFVENYYPNRVAMQFGLNQDLPGLITRHVNFTEKEAWEDYNKSLNGLKLYMPSCLARVLKRCRTKQQVKL</sequence>
<dbReference type="EMBL" id="CABITT030000004">
    <property type="protein sequence ID" value="VVB00777.1"/>
    <property type="molecule type" value="Genomic_DNA"/>
</dbReference>
<comment type="caution">
    <text evidence="2">The sequence shown here is derived from an EMBL/GenBank/DDBJ whole genome shotgun (WGS) entry which is preliminary data.</text>
</comment>
<dbReference type="AlphaFoldDB" id="A0A565BHD7"/>
<evidence type="ECO:0000313" key="3">
    <source>
        <dbReference type="Proteomes" id="UP000489600"/>
    </source>
</evidence>
<dbReference type="Proteomes" id="UP000489600">
    <property type="component" value="Unassembled WGS sequence"/>
</dbReference>
<dbReference type="Pfam" id="PF10536">
    <property type="entry name" value="PMD"/>
    <property type="match status" value="1"/>
</dbReference>
<dbReference type="PANTHER" id="PTHR46033">
    <property type="entry name" value="PROTEIN MAIN-LIKE 2"/>
    <property type="match status" value="1"/>
</dbReference>
<gene>
    <name evidence="2" type="ORF">ANE_LOCUS11221</name>
</gene>
<proteinExistence type="predicted"/>
<keyword evidence="3" id="KW-1185">Reference proteome</keyword>
<dbReference type="InterPro" id="IPR019557">
    <property type="entry name" value="AminoTfrase-like_pln_mobile"/>
</dbReference>
<feature type="domain" description="Aminotransferase-like plant mobile" evidence="1">
    <location>
        <begin position="23"/>
        <end position="187"/>
    </location>
</feature>
<dbReference type="GO" id="GO:0010073">
    <property type="term" value="P:meristem maintenance"/>
    <property type="evidence" value="ECO:0007669"/>
    <property type="project" value="InterPro"/>
</dbReference>
<dbReference type="InterPro" id="IPR044824">
    <property type="entry name" value="MAIN-like"/>
</dbReference>
<protein>
    <recommendedName>
        <fullName evidence="1">Aminotransferase-like plant mobile domain-containing protein</fullName>
    </recommendedName>
</protein>
<evidence type="ECO:0000313" key="2">
    <source>
        <dbReference type="EMBL" id="VVB00777.1"/>
    </source>
</evidence>
<reference evidence="2" key="1">
    <citation type="submission" date="2019-07" db="EMBL/GenBank/DDBJ databases">
        <authorList>
            <person name="Dittberner H."/>
        </authorList>
    </citation>
    <scope>NUCLEOTIDE SEQUENCE [LARGE SCALE GENOMIC DNA]</scope>
</reference>
<accession>A0A565BHD7</accession>
<dbReference type="PANTHER" id="PTHR46033:SF67">
    <property type="entry name" value="AMINOTRANSFERASE-LIKE, PLANT MOBILE DOMAIN FAMILY PROTEIN"/>
    <property type="match status" value="1"/>
</dbReference>
<dbReference type="OrthoDB" id="1572276at2759"/>
<evidence type="ECO:0000259" key="1">
    <source>
        <dbReference type="Pfam" id="PF10536"/>
    </source>
</evidence>